<dbReference type="Pfam" id="PF06580">
    <property type="entry name" value="His_kinase"/>
    <property type="match status" value="1"/>
</dbReference>
<dbReference type="Pfam" id="PF00672">
    <property type="entry name" value="HAMP"/>
    <property type="match status" value="1"/>
</dbReference>
<accession>A0ABV5VV09</accession>
<dbReference type="InterPro" id="IPR050640">
    <property type="entry name" value="Bact_2-comp_sensor_kinase"/>
</dbReference>
<name>A0ABV5VV09_9BACL</name>
<dbReference type="InterPro" id="IPR003594">
    <property type="entry name" value="HATPase_dom"/>
</dbReference>
<dbReference type="RefSeq" id="WP_344910802.1">
    <property type="nucleotide sequence ID" value="NZ_BAAAYO010000010.1"/>
</dbReference>
<proteinExistence type="predicted"/>
<dbReference type="InterPro" id="IPR003660">
    <property type="entry name" value="HAMP_dom"/>
</dbReference>
<dbReference type="PROSITE" id="PS50885">
    <property type="entry name" value="HAMP"/>
    <property type="match status" value="1"/>
</dbReference>
<keyword evidence="7" id="KW-0812">Transmembrane</keyword>
<dbReference type="SUPFAM" id="SSF55874">
    <property type="entry name" value="ATPase domain of HSP90 chaperone/DNA topoisomerase II/histidine kinase"/>
    <property type="match status" value="1"/>
</dbReference>
<dbReference type="InterPro" id="IPR010559">
    <property type="entry name" value="Sig_transdc_His_kin_internal"/>
</dbReference>
<sequence length="596" mass="67307">MPGKVNIFGRILILVVLLLIPILVLYSFSNRTANQVVREQIQSSGLNQLRFFLNQLDSTIDNLAMFPVILGQDPHIRDYLDKPGGALPEMLAKQARITEKLGLQSVSSPFSNDLSIVQPQEKTVLSSNIYVNGTSNWTWGGDVHSVWTYAQDKTRGFPTAAFIREIVEPANAKQVEAAATLYHVSFPVRNISELLDMYKKDKQSDPFLYKPGEEPIGSSTPDKETVQPVIALLNDGALNESGQLQFRIEDRQLLVSYVRSSQLPGWYMVDYEPVERVLAPIAKTRNLFYVSVGLLLMLSMLASFLLYRNVQRPILNLIRSMQRLKRGDLSTRIEYRSKNEFDYLIVRFNEMAEQIQVLVEDVYAEKIRSREATLKQLQSQINPHFLYNSLFFIINSAAMDDRDSVVAMSQHLAEYFRYTTRVDDQTVTLKDELDLIRHYLEIQSMRMHRLQYDIAVPEEMLDETMPRLLIQPLVENAIVHGIEGRPEGGRIAITGQRDDGYNRIVVADSGAGLTGGELERLLASLETPMTDRIGRGTWNVHQRLYYQFGEGSGLTFEAIPEGGLKAVLTWNRAGRLVAPGSGGKGAGHHRSTIDRG</sequence>
<evidence type="ECO:0000259" key="8">
    <source>
        <dbReference type="PROSITE" id="PS50885"/>
    </source>
</evidence>
<feature type="domain" description="HAMP" evidence="8">
    <location>
        <begin position="308"/>
        <end position="360"/>
    </location>
</feature>
<gene>
    <name evidence="9" type="ORF">ACFFNY_11060</name>
</gene>
<dbReference type="SMART" id="SM00304">
    <property type="entry name" value="HAMP"/>
    <property type="match status" value="1"/>
</dbReference>
<evidence type="ECO:0000256" key="5">
    <source>
        <dbReference type="ARBA" id="ARBA00022777"/>
    </source>
</evidence>
<dbReference type="EMBL" id="JBHMAG010000009">
    <property type="protein sequence ID" value="MFB9752095.1"/>
    <property type="molecule type" value="Genomic_DNA"/>
</dbReference>
<evidence type="ECO:0000256" key="2">
    <source>
        <dbReference type="ARBA" id="ARBA00022475"/>
    </source>
</evidence>
<keyword evidence="10" id="KW-1185">Reference proteome</keyword>
<protein>
    <submittedName>
        <fullName evidence="9">Sensor histidine kinase</fullName>
        <ecNumber evidence="9">2.7.13.3</ecNumber>
    </submittedName>
</protein>
<dbReference type="Gene3D" id="3.30.565.10">
    <property type="entry name" value="Histidine kinase-like ATPase, C-terminal domain"/>
    <property type="match status" value="1"/>
</dbReference>
<evidence type="ECO:0000313" key="9">
    <source>
        <dbReference type="EMBL" id="MFB9752095.1"/>
    </source>
</evidence>
<evidence type="ECO:0000256" key="3">
    <source>
        <dbReference type="ARBA" id="ARBA00022553"/>
    </source>
</evidence>
<organism evidence="9 10">
    <name type="scientific">Paenibacillus hodogayensis</name>
    <dbReference type="NCBI Taxonomy" id="279208"/>
    <lineage>
        <taxon>Bacteria</taxon>
        <taxon>Bacillati</taxon>
        <taxon>Bacillota</taxon>
        <taxon>Bacilli</taxon>
        <taxon>Bacillales</taxon>
        <taxon>Paenibacillaceae</taxon>
        <taxon>Paenibacillus</taxon>
    </lineage>
</organism>
<dbReference type="GO" id="GO:0004673">
    <property type="term" value="F:protein histidine kinase activity"/>
    <property type="evidence" value="ECO:0007669"/>
    <property type="project" value="UniProtKB-EC"/>
</dbReference>
<keyword evidence="4 9" id="KW-0808">Transferase</keyword>
<keyword evidence="5 9" id="KW-0418">Kinase</keyword>
<keyword evidence="6 7" id="KW-0472">Membrane</keyword>
<evidence type="ECO:0000256" key="4">
    <source>
        <dbReference type="ARBA" id="ARBA00022679"/>
    </source>
</evidence>
<dbReference type="SUPFAM" id="SSF158472">
    <property type="entry name" value="HAMP domain-like"/>
    <property type="match status" value="1"/>
</dbReference>
<feature type="transmembrane region" description="Helical" evidence="7">
    <location>
        <begin position="7"/>
        <end position="28"/>
    </location>
</feature>
<dbReference type="CDD" id="cd06225">
    <property type="entry name" value="HAMP"/>
    <property type="match status" value="1"/>
</dbReference>
<reference evidence="9 10" key="1">
    <citation type="submission" date="2024-09" db="EMBL/GenBank/DDBJ databases">
        <authorList>
            <person name="Sun Q."/>
            <person name="Mori K."/>
        </authorList>
    </citation>
    <scope>NUCLEOTIDE SEQUENCE [LARGE SCALE GENOMIC DNA]</scope>
    <source>
        <strain evidence="9 10">JCM 12520</strain>
    </source>
</reference>
<dbReference type="EC" id="2.7.13.3" evidence="9"/>
<dbReference type="Gene3D" id="6.10.340.10">
    <property type="match status" value="1"/>
</dbReference>
<comment type="caution">
    <text evidence="9">The sequence shown here is derived from an EMBL/GenBank/DDBJ whole genome shotgun (WGS) entry which is preliminary data.</text>
</comment>
<dbReference type="PANTHER" id="PTHR34220">
    <property type="entry name" value="SENSOR HISTIDINE KINASE YPDA"/>
    <property type="match status" value="1"/>
</dbReference>
<dbReference type="InterPro" id="IPR036890">
    <property type="entry name" value="HATPase_C_sf"/>
</dbReference>
<keyword evidence="3" id="KW-0597">Phosphoprotein</keyword>
<keyword evidence="2" id="KW-1003">Cell membrane</keyword>
<dbReference type="PANTHER" id="PTHR34220:SF7">
    <property type="entry name" value="SENSOR HISTIDINE KINASE YPDA"/>
    <property type="match status" value="1"/>
</dbReference>
<comment type="subcellular location">
    <subcellularLocation>
        <location evidence="1">Cell membrane</location>
        <topology evidence="1">Multi-pass membrane protein</topology>
    </subcellularLocation>
</comment>
<feature type="transmembrane region" description="Helical" evidence="7">
    <location>
        <begin position="287"/>
        <end position="307"/>
    </location>
</feature>
<dbReference type="Proteomes" id="UP001589619">
    <property type="component" value="Unassembled WGS sequence"/>
</dbReference>
<evidence type="ECO:0000256" key="6">
    <source>
        <dbReference type="ARBA" id="ARBA00023136"/>
    </source>
</evidence>
<evidence type="ECO:0000313" key="10">
    <source>
        <dbReference type="Proteomes" id="UP001589619"/>
    </source>
</evidence>
<evidence type="ECO:0000256" key="1">
    <source>
        <dbReference type="ARBA" id="ARBA00004651"/>
    </source>
</evidence>
<evidence type="ECO:0000256" key="7">
    <source>
        <dbReference type="SAM" id="Phobius"/>
    </source>
</evidence>
<keyword evidence="7" id="KW-1133">Transmembrane helix</keyword>
<dbReference type="Pfam" id="PF02518">
    <property type="entry name" value="HATPase_c"/>
    <property type="match status" value="1"/>
</dbReference>